<dbReference type="GO" id="GO:0016747">
    <property type="term" value="F:acyltransferase activity, transferring groups other than amino-acyl groups"/>
    <property type="evidence" value="ECO:0007669"/>
    <property type="project" value="InterPro"/>
</dbReference>
<organism evidence="2 3">
    <name type="scientific">Deinobacterium chartae</name>
    <dbReference type="NCBI Taxonomy" id="521158"/>
    <lineage>
        <taxon>Bacteria</taxon>
        <taxon>Thermotogati</taxon>
        <taxon>Deinococcota</taxon>
        <taxon>Deinococci</taxon>
        <taxon>Deinococcales</taxon>
        <taxon>Deinococcaceae</taxon>
        <taxon>Deinobacterium</taxon>
    </lineage>
</organism>
<comment type="caution">
    <text evidence="2">The sequence shown here is derived from an EMBL/GenBank/DDBJ whole genome shotgun (WGS) entry which is preliminary data.</text>
</comment>
<dbReference type="EMBL" id="JACHHG010000006">
    <property type="protein sequence ID" value="MBB6098386.1"/>
    <property type="molecule type" value="Genomic_DNA"/>
</dbReference>
<sequence>MTVRLEVLPPAQQQQVLADLARLRITVFREFPYLYDGDLAYEQRYLHTYLEAPDFFLAVVRDGERVVGATTALPLEAETAELQAPFRAAGIDPAAVFYFGESVLLPEYRGMGFGRQFLELREARARELGRQWAAFCAVDRPADHPRRPQGYRPLDALWDRQGFVRRPDLTTTMTWQDLDEPAESPKRMVFWTKFLTAGGSA</sequence>
<evidence type="ECO:0000313" key="3">
    <source>
        <dbReference type="Proteomes" id="UP000569951"/>
    </source>
</evidence>
<dbReference type="InterPro" id="IPR016181">
    <property type="entry name" value="Acyl_CoA_acyltransferase"/>
</dbReference>
<protein>
    <submittedName>
        <fullName evidence="2">GNAT superfamily N-acetyltransferase</fullName>
    </submittedName>
</protein>
<dbReference type="RefSeq" id="WP_183986775.1">
    <property type="nucleotide sequence ID" value="NZ_JACHHG010000006.1"/>
</dbReference>
<dbReference type="Proteomes" id="UP000569951">
    <property type="component" value="Unassembled WGS sequence"/>
</dbReference>
<reference evidence="2 3" key="1">
    <citation type="submission" date="2020-08" db="EMBL/GenBank/DDBJ databases">
        <title>Genomic Encyclopedia of Type Strains, Phase IV (KMG-IV): sequencing the most valuable type-strain genomes for metagenomic binning, comparative biology and taxonomic classification.</title>
        <authorList>
            <person name="Goeker M."/>
        </authorList>
    </citation>
    <scope>NUCLEOTIDE SEQUENCE [LARGE SCALE GENOMIC DNA]</scope>
    <source>
        <strain evidence="2 3">DSM 21458</strain>
    </source>
</reference>
<keyword evidence="3" id="KW-1185">Reference proteome</keyword>
<feature type="domain" description="N-acetyltransferase" evidence="1">
    <location>
        <begin position="3"/>
        <end position="196"/>
    </location>
</feature>
<evidence type="ECO:0000313" key="2">
    <source>
        <dbReference type="EMBL" id="MBB6098386.1"/>
    </source>
</evidence>
<dbReference type="Pfam" id="PF00583">
    <property type="entry name" value="Acetyltransf_1"/>
    <property type="match status" value="1"/>
</dbReference>
<gene>
    <name evidence="2" type="ORF">HNR42_001820</name>
</gene>
<evidence type="ECO:0000259" key="1">
    <source>
        <dbReference type="PROSITE" id="PS51186"/>
    </source>
</evidence>
<dbReference type="InterPro" id="IPR000182">
    <property type="entry name" value="GNAT_dom"/>
</dbReference>
<dbReference type="CDD" id="cd04301">
    <property type="entry name" value="NAT_SF"/>
    <property type="match status" value="1"/>
</dbReference>
<dbReference type="SUPFAM" id="SSF55729">
    <property type="entry name" value="Acyl-CoA N-acyltransferases (Nat)"/>
    <property type="match status" value="1"/>
</dbReference>
<accession>A0A841HZU4</accession>
<keyword evidence="2" id="KW-0808">Transferase</keyword>
<proteinExistence type="predicted"/>
<dbReference type="PROSITE" id="PS51186">
    <property type="entry name" value="GNAT"/>
    <property type="match status" value="1"/>
</dbReference>
<dbReference type="Gene3D" id="3.40.630.30">
    <property type="match status" value="1"/>
</dbReference>
<dbReference type="AlphaFoldDB" id="A0A841HZU4"/>
<name>A0A841HZU4_9DEIO</name>